<dbReference type="NCBIfam" id="TIGR01923">
    <property type="entry name" value="menE"/>
    <property type="match status" value="1"/>
</dbReference>
<reference evidence="8 10" key="1">
    <citation type="journal article" date="2021" name="Mol. Ecol.">
        <title>Polar bear-adapted Ursidibacter maritimus are remarkably conserved after generations in captivity.</title>
        <authorList>
            <person name="Espinosa-Gongora C."/>
            <person name="Hansen M.J."/>
            <person name="Bertelsen M.F."/>
            <person name="Bojesen A.M."/>
        </authorList>
    </citation>
    <scope>NUCLEOTIDE SEQUENCE</scope>
    <source>
        <strain evidence="8">Pb43105x</strain>
        <strain evidence="7 10">Pb43106</strain>
    </source>
</reference>
<evidence type="ECO:0000256" key="5">
    <source>
        <dbReference type="ARBA" id="ARBA00022840"/>
    </source>
</evidence>
<dbReference type="AlphaFoldDB" id="A0A949T364"/>
<dbReference type="PANTHER" id="PTHR43201">
    <property type="entry name" value="ACYL-COA SYNTHETASE"/>
    <property type="match status" value="1"/>
</dbReference>
<feature type="domain" description="AMP-dependent synthetase/ligase" evidence="6">
    <location>
        <begin position="11"/>
        <end position="338"/>
    </location>
</feature>
<proteinExistence type="inferred from homology"/>
<keyword evidence="3 8" id="KW-0436">Ligase</keyword>
<evidence type="ECO:0000313" key="10">
    <source>
        <dbReference type="Proteomes" id="UP001196379"/>
    </source>
</evidence>
<sequence>MAEFLQFPTAHWAEQQPNAVAIIWKKGKEQGENSALSSSFTLFPNIAEKITWTEWQRLVLSAQLYLGKIGVNSNSLIAYQGTHRLAGLLCYCATLAMGARLLQISPMMPEKQVRSCLLQNGVKFLITDEHFADFSQDLTAYMLQANCNQIACFNLPATFTLTSGSSGSPKAVVHTIQQHLDNAKGVCELMDFKQQHCWLLSLPLFHVSGQGIVWRWLSVGATLMALEDRQDFWQGLAQSSHASLVPTQLQRYLVQTEKRIKKQKILLGGAFIPSELITQAMAQGIETYAGYGLTEMASTVCAVKMENDNVGKPLLQREVQIEKNEIWVRGAGLGLGYWLHQQIVPFINDQGWFATKDKGFWNKQNHLVVEGRLDNMFISGGENIQPEQIEKILLSSGLIEQVMVVPISDNEFGFRPVAVVRFAESFNLQAVRLLENFAKRHLEKFKLPVAYVPFPSDIQGGIKYPRKQLQQEIALQFKREKNV</sequence>
<dbReference type="OrthoDB" id="9803968at2"/>
<dbReference type="Proteomes" id="UP000732858">
    <property type="component" value="Unassembled WGS sequence"/>
</dbReference>
<dbReference type="EMBL" id="JABULY010000003">
    <property type="protein sequence ID" value="MBV6531837.1"/>
    <property type="molecule type" value="Genomic_DNA"/>
</dbReference>
<evidence type="ECO:0000256" key="4">
    <source>
        <dbReference type="ARBA" id="ARBA00022741"/>
    </source>
</evidence>
<keyword evidence="2" id="KW-0474">Menaquinone biosynthesis</keyword>
<dbReference type="Gene3D" id="3.30.300.30">
    <property type="match status" value="1"/>
</dbReference>
<dbReference type="Pfam" id="PF00501">
    <property type="entry name" value="AMP-binding"/>
    <property type="match status" value="1"/>
</dbReference>
<accession>A0A949T364</accession>
<evidence type="ECO:0000256" key="3">
    <source>
        <dbReference type="ARBA" id="ARBA00022598"/>
    </source>
</evidence>
<dbReference type="InterPro" id="IPR045851">
    <property type="entry name" value="AMP-bd_C_sf"/>
</dbReference>
<dbReference type="GO" id="GO:0006631">
    <property type="term" value="P:fatty acid metabolic process"/>
    <property type="evidence" value="ECO:0007669"/>
    <property type="project" value="TreeGrafter"/>
</dbReference>
<dbReference type="EMBL" id="JABUMC010000016">
    <property type="protein sequence ID" value="MBV6547166.1"/>
    <property type="molecule type" value="Genomic_DNA"/>
</dbReference>
<dbReference type="InterPro" id="IPR020845">
    <property type="entry name" value="AMP-binding_CS"/>
</dbReference>
<keyword evidence="4" id="KW-0547">Nucleotide-binding</keyword>
<comment type="caution">
    <text evidence="8">The sequence shown here is derived from an EMBL/GenBank/DDBJ whole genome shotgun (WGS) entry which is preliminary data.</text>
</comment>
<dbReference type="InterPro" id="IPR010192">
    <property type="entry name" value="MenE"/>
</dbReference>
<evidence type="ECO:0000313" key="7">
    <source>
        <dbReference type="EMBL" id="MBV6531837.1"/>
    </source>
</evidence>
<dbReference type="CDD" id="cd17630">
    <property type="entry name" value="OSB_MenE-like"/>
    <property type="match status" value="1"/>
</dbReference>
<comment type="similarity">
    <text evidence="1">Belongs to the ATP-dependent AMP-binding enzyme family.</text>
</comment>
<dbReference type="GO" id="GO:0008756">
    <property type="term" value="F:o-succinylbenzoate-CoA ligase activity"/>
    <property type="evidence" value="ECO:0007669"/>
    <property type="project" value="UniProtKB-EC"/>
</dbReference>
<dbReference type="Proteomes" id="UP001196379">
    <property type="component" value="Unassembled WGS sequence"/>
</dbReference>
<evidence type="ECO:0000313" key="8">
    <source>
        <dbReference type="EMBL" id="MBV6547166.1"/>
    </source>
</evidence>
<dbReference type="SUPFAM" id="SSF56801">
    <property type="entry name" value="Acetyl-CoA synthetase-like"/>
    <property type="match status" value="1"/>
</dbReference>
<name>A0A949T364_9PAST</name>
<dbReference type="NCBIfam" id="NF006539">
    <property type="entry name" value="PRK09029.1"/>
    <property type="match status" value="1"/>
</dbReference>
<dbReference type="Gene3D" id="3.40.50.12780">
    <property type="entry name" value="N-terminal domain of ligase-like"/>
    <property type="match status" value="1"/>
</dbReference>
<gene>
    <name evidence="8" type="primary">menE</name>
    <name evidence="7" type="ORF">HT657_06775</name>
    <name evidence="8" type="ORF">HT672_07745</name>
</gene>
<dbReference type="GO" id="GO:0031956">
    <property type="term" value="F:medium-chain fatty acid-CoA ligase activity"/>
    <property type="evidence" value="ECO:0007669"/>
    <property type="project" value="TreeGrafter"/>
</dbReference>
<dbReference type="GeneID" id="65549652"/>
<dbReference type="PANTHER" id="PTHR43201:SF5">
    <property type="entry name" value="MEDIUM-CHAIN ACYL-COA LIGASE ACSF2, MITOCHONDRIAL"/>
    <property type="match status" value="1"/>
</dbReference>
<evidence type="ECO:0000256" key="2">
    <source>
        <dbReference type="ARBA" id="ARBA00022428"/>
    </source>
</evidence>
<organism evidence="8 9">
    <name type="scientific">Ursidibacter maritimus</name>
    <dbReference type="NCBI Taxonomy" id="1331689"/>
    <lineage>
        <taxon>Bacteria</taxon>
        <taxon>Pseudomonadati</taxon>
        <taxon>Pseudomonadota</taxon>
        <taxon>Gammaproteobacteria</taxon>
        <taxon>Pasteurellales</taxon>
        <taxon>Pasteurellaceae</taxon>
        <taxon>Ursidibacter</taxon>
    </lineage>
</organism>
<dbReference type="PROSITE" id="PS00455">
    <property type="entry name" value="AMP_BINDING"/>
    <property type="match status" value="1"/>
</dbReference>
<dbReference type="RefSeq" id="WP_157403715.1">
    <property type="nucleotide sequence ID" value="NZ_JABULY010000003.1"/>
</dbReference>
<evidence type="ECO:0000259" key="6">
    <source>
        <dbReference type="Pfam" id="PF00501"/>
    </source>
</evidence>
<protein>
    <submittedName>
        <fullName evidence="8">O-succinylbenzoate--CoA ligase</fullName>
        <ecNumber evidence="8">6.2.1.26</ecNumber>
    </submittedName>
</protein>
<evidence type="ECO:0000256" key="1">
    <source>
        <dbReference type="ARBA" id="ARBA00006432"/>
    </source>
</evidence>
<evidence type="ECO:0000313" key="9">
    <source>
        <dbReference type="Proteomes" id="UP000732858"/>
    </source>
</evidence>
<dbReference type="InterPro" id="IPR042099">
    <property type="entry name" value="ANL_N_sf"/>
</dbReference>
<dbReference type="InterPro" id="IPR000873">
    <property type="entry name" value="AMP-dep_synth/lig_dom"/>
</dbReference>
<keyword evidence="10" id="KW-1185">Reference proteome</keyword>
<keyword evidence="5" id="KW-0067">ATP-binding</keyword>
<dbReference type="GO" id="GO:0009234">
    <property type="term" value="P:menaquinone biosynthetic process"/>
    <property type="evidence" value="ECO:0007669"/>
    <property type="project" value="UniProtKB-KW"/>
</dbReference>
<dbReference type="EC" id="6.2.1.26" evidence="8"/>
<dbReference type="GO" id="GO:0005524">
    <property type="term" value="F:ATP binding"/>
    <property type="evidence" value="ECO:0007669"/>
    <property type="project" value="UniProtKB-KW"/>
</dbReference>